<dbReference type="GO" id="GO:0016787">
    <property type="term" value="F:hydrolase activity"/>
    <property type="evidence" value="ECO:0007669"/>
    <property type="project" value="UniProtKB-KW"/>
</dbReference>
<dbReference type="Gene3D" id="1.10.10.10">
    <property type="entry name" value="Winged helix-like DNA-binding domain superfamily/Winged helix DNA-binding domain"/>
    <property type="match status" value="1"/>
</dbReference>
<dbReference type="STRING" id="37658.SAMN05661086_00779"/>
<evidence type="ECO:0000256" key="11">
    <source>
        <dbReference type="ARBA" id="ARBA00023125"/>
    </source>
</evidence>
<dbReference type="InterPro" id="IPR036390">
    <property type="entry name" value="WH_DNA-bd_sf"/>
</dbReference>
<dbReference type="GO" id="GO:0006281">
    <property type="term" value="P:DNA repair"/>
    <property type="evidence" value="ECO:0007669"/>
    <property type="project" value="UniProtKB-KW"/>
</dbReference>
<evidence type="ECO:0000256" key="17">
    <source>
        <dbReference type="SAM" id="MobiDB-lite"/>
    </source>
</evidence>
<evidence type="ECO:0000256" key="3">
    <source>
        <dbReference type="ARBA" id="ARBA00005446"/>
    </source>
</evidence>
<dbReference type="GO" id="GO:0006310">
    <property type="term" value="P:DNA recombination"/>
    <property type="evidence" value="ECO:0007669"/>
    <property type="project" value="UniProtKB-UniRule"/>
</dbReference>
<dbReference type="PANTHER" id="PTHR13710:SF105">
    <property type="entry name" value="ATP-DEPENDENT DNA HELICASE Q1"/>
    <property type="match status" value="1"/>
</dbReference>
<keyword evidence="22" id="KW-1185">Reference proteome</keyword>
<dbReference type="NCBIfam" id="TIGR00614">
    <property type="entry name" value="recQ_fam"/>
    <property type="match status" value="1"/>
</dbReference>
<dbReference type="InterPro" id="IPR036388">
    <property type="entry name" value="WH-like_DNA-bd_sf"/>
</dbReference>
<evidence type="ECO:0000259" key="18">
    <source>
        <dbReference type="PROSITE" id="PS50967"/>
    </source>
</evidence>
<dbReference type="Pfam" id="PF00570">
    <property type="entry name" value="HRDC"/>
    <property type="match status" value="1"/>
</dbReference>
<dbReference type="GO" id="GO:0043590">
    <property type="term" value="C:bacterial nucleoid"/>
    <property type="evidence" value="ECO:0007669"/>
    <property type="project" value="TreeGrafter"/>
</dbReference>
<dbReference type="GO" id="GO:0006260">
    <property type="term" value="P:DNA replication"/>
    <property type="evidence" value="ECO:0007669"/>
    <property type="project" value="InterPro"/>
</dbReference>
<dbReference type="PANTHER" id="PTHR13710">
    <property type="entry name" value="DNA HELICASE RECQ FAMILY MEMBER"/>
    <property type="match status" value="1"/>
</dbReference>
<dbReference type="EMBL" id="FOYZ01000002">
    <property type="protein sequence ID" value="SFR65239.1"/>
    <property type="molecule type" value="Genomic_DNA"/>
</dbReference>
<dbReference type="InterPro" id="IPR011545">
    <property type="entry name" value="DEAD/DEAH_box_helicase_dom"/>
</dbReference>
<dbReference type="Gene3D" id="3.40.50.300">
    <property type="entry name" value="P-loop containing nucleotide triphosphate hydrolases"/>
    <property type="match status" value="2"/>
</dbReference>
<dbReference type="CDD" id="cd18794">
    <property type="entry name" value="SF2_C_RecQ"/>
    <property type="match status" value="1"/>
</dbReference>
<dbReference type="GO" id="GO:0005737">
    <property type="term" value="C:cytoplasm"/>
    <property type="evidence" value="ECO:0007669"/>
    <property type="project" value="TreeGrafter"/>
</dbReference>
<dbReference type="InterPro" id="IPR032284">
    <property type="entry name" value="RecQ_Zn-bd"/>
</dbReference>
<dbReference type="GO" id="GO:0030894">
    <property type="term" value="C:replisome"/>
    <property type="evidence" value="ECO:0007669"/>
    <property type="project" value="TreeGrafter"/>
</dbReference>
<organism evidence="21 22">
    <name type="scientific">Anaeromicropila populeti</name>
    <dbReference type="NCBI Taxonomy" id="37658"/>
    <lineage>
        <taxon>Bacteria</taxon>
        <taxon>Bacillati</taxon>
        <taxon>Bacillota</taxon>
        <taxon>Clostridia</taxon>
        <taxon>Lachnospirales</taxon>
        <taxon>Lachnospiraceae</taxon>
        <taxon>Anaeromicropila</taxon>
    </lineage>
</organism>
<keyword evidence="10" id="KW-0067">ATP-binding</keyword>
<dbReference type="InterPro" id="IPR044876">
    <property type="entry name" value="HRDC_dom_sf"/>
</dbReference>
<dbReference type="InterPro" id="IPR001650">
    <property type="entry name" value="Helicase_C-like"/>
</dbReference>
<gene>
    <name evidence="21" type="ORF">SAMN05661086_00779</name>
</gene>
<evidence type="ECO:0000256" key="6">
    <source>
        <dbReference type="ARBA" id="ARBA00022763"/>
    </source>
</evidence>
<dbReference type="InterPro" id="IPR002121">
    <property type="entry name" value="HRDC_dom"/>
</dbReference>
<keyword evidence="11" id="KW-0238">DNA-binding</keyword>
<evidence type="ECO:0000256" key="8">
    <source>
        <dbReference type="ARBA" id="ARBA00022806"/>
    </source>
</evidence>
<dbReference type="Pfam" id="PF00271">
    <property type="entry name" value="Helicase_C"/>
    <property type="match status" value="1"/>
</dbReference>
<dbReference type="InterPro" id="IPR010997">
    <property type="entry name" value="HRDC-like_sf"/>
</dbReference>
<dbReference type="SMART" id="SM00956">
    <property type="entry name" value="RQC"/>
    <property type="match status" value="1"/>
</dbReference>
<evidence type="ECO:0000256" key="2">
    <source>
        <dbReference type="ARBA" id="ARBA00001947"/>
    </source>
</evidence>
<dbReference type="GO" id="GO:0043138">
    <property type="term" value="F:3'-5' DNA helicase activity"/>
    <property type="evidence" value="ECO:0007669"/>
    <property type="project" value="UniProtKB-EC"/>
</dbReference>
<dbReference type="NCBIfam" id="TIGR01389">
    <property type="entry name" value="recQ"/>
    <property type="match status" value="1"/>
</dbReference>
<dbReference type="Proteomes" id="UP000199659">
    <property type="component" value="Unassembled WGS sequence"/>
</dbReference>
<keyword evidence="5" id="KW-0547">Nucleotide-binding</keyword>
<dbReference type="CDD" id="cd17920">
    <property type="entry name" value="DEXHc_RecQ"/>
    <property type="match status" value="1"/>
</dbReference>
<dbReference type="EC" id="5.6.2.4" evidence="16"/>
<evidence type="ECO:0000259" key="19">
    <source>
        <dbReference type="PROSITE" id="PS51192"/>
    </source>
</evidence>
<name>A0A1I6IF30_9FIRM</name>
<dbReference type="Gene3D" id="1.10.150.80">
    <property type="entry name" value="HRDC domain"/>
    <property type="match status" value="1"/>
</dbReference>
<proteinExistence type="inferred from homology"/>
<evidence type="ECO:0000256" key="1">
    <source>
        <dbReference type="ARBA" id="ARBA00001946"/>
    </source>
</evidence>
<evidence type="ECO:0000256" key="5">
    <source>
        <dbReference type="ARBA" id="ARBA00022741"/>
    </source>
</evidence>
<comment type="similarity">
    <text evidence="3">Belongs to the helicase family. RecQ subfamily.</text>
</comment>
<comment type="cofactor">
    <cofactor evidence="2">
        <name>Zn(2+)</name>
        <dbReference type="ChEBI" id="CHEBI:29105"/>
    </cofactor>
</comment>
<dbReference type="SUPFAM" id="SSF52540">
    <property type="entry name" value="P-loop containing nucleoside triphosphate hydrolases"/>
    <property type="match status" value="1"/>
</dbReference>
<keyword evidence="7" id="KW-0378">Hydrolase</keyword>
<dbReference type="InterPro" id="IPR018982">
    <property type="entry name" value="RQC_domain"/>
</dbReference>
<comment type="catalytic activity">
    <reaction evidence="15">
        <text>Couples ATP hydrolysis with the unwinding of duplex DNA by translocating in the 3'-5' direction.</text>
        <dbReference type="EC" id="5.6.2.4"/>
    </reaction>
</comment>
<evidence type="ECO:0000256" key="14">
    <source>
        <dbReference type="ARBA" id="ARBA00023235"/>
    </source>
</evidence>
<accession>A0A1I6IF30</accession>
<feature type="domain" description="Helicase ATP-binding" evidence="19">
    <location>
        <begin position="24"/>
        <end position="193"/>
    </location>
</feature>
<dbReference type="Pfam" id="PF16124">
    <property type="entry name" value="RecQ_Zn_bind"/>
    <property type="match status" value="1"/>
</dbReference>
<dbReference type="SMART" id="SM00341">
    <property type="entry name" value="HRDC"/>
    <property type="match status" value="1"/>
</dbReference>
<dbReference type="RefSeq" id="WP_092559379.1">
    <property type="nucleotide sequence ID" value="NZ_FOYZ01000002.1"/>
</dbReference>
<feature type="domain" description="Helicase C-terminal" evidence="20">
    <location>
        <begin position="217"/>
        <end position="375"/>
    </location>
</feature>
<evidence type="ECO:0000313" key="22">
    <source>
        <dbReference type="Proteomes" id="UP000199659"/>
    </source>
</evidence>
<evidence type="ECO:0000256" key="4">
    <source>
        <dbReference type="ARBA" id="ARBA00022723"/>
    </source>
</evidence>
<protein>
    <recommendedName>
        <fullName evidence="16">DNA helicase RecQ</fullName>
        <ecNumber evidence="16">5.6.2.4</ecNumber>
    </recommendedName>
</protein>
<evidence type="ECO:0000256" key="7">
    <source>
        <dbReference type="ARBA" id="ARBA00022801"/>
    </source>
</evidence>
<dbReference type="PROSITE" id="PS50967">
    <property type="entry name" value="HRDC"/>
    <property type="match status" value="1"/>
</dbReference>
<dbReference type="GO" id="GO:0009432">
    <property type="term" value="P:SOS response"/>
    <property type="evidence" value="ECO:0007669"/>
    <property type="project" value="UniProtKB-UniRule"/>
</dbReference>
<evidence type="ECO:0000256" key="13">
    <source>
        <dbReference type="ARBA" id="ARBA00023204"/>
    </source>
</evidence>
<dbReference type="InterPro" id="IPR004589">
    <property type="entry name" value="DNA_helicase_ATP-dep_RecQ"/>
</dbReference>
<evidence type="ECO:0000259" key="20">
    <source>
        <dbReference type="PROSITE" id="PS51194"/>
    </source>
</evidence>
<dbReference type="OrthoDB" id="9763310at2"/>
<dbReference type="GO" id="GO:0003677">
    <property type="term" value="F:DNA binding"/>
    <property type="evidence" value="ECO:0007669"/>
    <property type="project" value="UniProtKB-KW"/>
</dbReference>
<dbReference type="SMART" id="SM00490">
    <property type="entry name" value="HELICc"/>
    <property type="match status" value="1"/>
</dbReference>
<evidence type="ECO:0000313" key="21">
    <source>
        <dbReference type="EMBL" id="SFR65239.1"/>
    </source>
</evidence>
<dbReference type="GO" id="GO:0005524">
    <property type="term" value="F:ATP binding"/>
    <property type="evidence" value="ECO:0007669"/>
    <property type="project" value="UniProtKB-KW"/>
</dbReference>
<dbReference type="InterPro" id="IPR014001">
    <property type="entry name" value="Helicase_ATP-bd"/>
</dbReference>
<dbReference type="SMART" id="SM00487">
    <property type="entry name" value="DEXDc"/>
    <property type="match status" value="1"/>
</dbReference>
<keyword evidence="13" id="KW-0234">DNA repair</keyword>
<keyword evidence="4" id="KW-0479">Metal-binding</keyword>
<evidence type="ECO:0000256" key="15">
    <source>
        <dbReference type="ARBA" id="ARBA00034617"/>
    </source>
</evidence>
<dbReference type="InterPro" id="IPR027417">
    <property type="entry name" value="P-loop_NTPase"/>
</dbReference>
<feature type="region of interest" description="Disordered" evidence="17">
    <location>
        <begin position="625"/>
        <end position="652"/>
    </location>
</feature>
<dbReference type="PROSITE" id="PS51194">
    <property type="entry name" value="HELICASE_CTER"/>
    <property type="match status" value="1"/>
</dbReference>
<dbReference type="SUPFAM" id="SSF46785">
    <property type="entry name" value="Winged helix' DNA-binding domain"/>
    <property type="match status" value="1"/>
</dbReference>
<comment type="cofactor">
    <cofactor evidence="1">
        <name>Mg(2+)</name>
        <dbReference type="ChEBI" id="CHEBI:18420"/>
    </cofactor>
</comment>
<feature type="compositionally biased region" description="Basic and acidic residues" evidence="17">
    <location>
        <begin position="634"/>
        <end position="646"/>
    </location>
</feature>
<dbReference type="PROSITE" id="PS51192">
    <property type="entry name" value="HELICASE_ATP_BIND_1"/>
    <property type="match status" value="1"/>
</dbReference>
<dbReference type="GO" id="GO:0009378">
    <property type="term" value="F:four-way junction helicase activity"/>
    <property type="evidence" value="ECO:0007669"/>
    <property type="project" value="TreeGrafter"/>
</dbReference>
<dbReference type="InterPro" id="IPR006293">
    <property type="entry name" value="DNA_helicase_ATP-dep_RecQ_bac"/>
</dbReference>
<evidence type="ECO:0000256" key="12">
    <source>
        <dbReference type="ARBA" id="ARBA00023172"/>
    </source>
</evidence>
<dbReference type="AlphaFoldDB" id="A0A1I6IF30"/>
<dbReference type="GO" id="GO:0046872">
    <property type="term" value="F:metal ion binding"/>
    <property type="evidence" value="ECO:0007669"/>
    <property type="project" value="UniProtKB-KW"/>
</dbReference>
<sequence length="652" mass="74544">MNKYEILKKYFGYDSLREGQEELIDAVLQGRDVLGIMPTGAGKSICYQIPALMSSAVTVVISPLVSLMIDQVKSLNQAGIHAAYINSALTENQIVKALEYAKQGRYKIIYVAPERLESAKFMEFAMETEVSIVAVDEAHCISQWGQDFRPSYVKIAGFLKKLPKRPVVCAFTATATRPVQEDIMCILQLVEPKQVTTGYDRKNLFFKVIHQQGKTKKDVNILSYVKSHARESGIIYCATRKNVEAVWAMLRQEGIQAGKYHGGMGTEERNQNQDDFIYDNIVVMVATNAFGMGIDKSNVRYVLHYNMPQSLENYYQEAGRAGRDGENAECILFYSAQDLMINRFLLDSKIEMQKMLPEEAQILRENDEMRLNQMRNYCLTRDCLRQYILRYFGENANANCDNCGNCQAEFEEKDVTDTAKDVIMCMEETKQRFGYNVIVDVLLGRAMAKIRSYGLNELSCFGRCRQLSGSILKSVIFEMEKQGYISATKDKYQIMKLNRACERILENQQKISMKFPKEDLSMDQEQTQNRVRKSRSSDILNSKGLELFDCLREIRLLMAREQAVPPYIICSDKTLIDMCCKVPMDRNEMLEVNGFGDYKFEKYGEAFLEAIRKFTDGVKVSYTYGDYDDSSDAGELKNVRGKEKSRQSGKKN</sequence>
<dbReference type="FunFam" id="3.40.50.300:FF:001389">
    <property type="entry name" value="ATP-dependent DNA helicase RecQ"/>
    <property type="match status" value="1"/>
</dbReference>
<keyword evidence="12" id="KW-0233">DNA recombination</keyword>
<keyword evidence="9" id="KW-0862">Zinc</keyword>
<keyword evidence="14" id="KW-0413">Isomerase</keyword>
<keyword evidence="6" id="KW-0227">DNA damage</keyword>
<feature type="domain" description="HRDC" evidence="18">
    <location>
        <begin position="541"/>
        <end position="621"/>
    </location>
</feature>
<reference evidence="21 22" key="1">
    <citation type="submission" date="2016-10" db="EMBL/GenBank/DDBJ databases">
        <authorList>
            <person name="de Groot N.N."/>
        </authorList>
    </citation>
    <scope>NUCLEOTIDE SEQUENCE [LARGE SCALE GENOMIC DNA]</scope>
    <source>
        <strain evidence="21 22">743A</strain>
    </source>
</reference>
<dbReference type="SUPFAM" id="SSF47819">
    <property type="entry name" value="HRDC-like"/>
    <property type="match status" value="1"/>
</dbReference>
<evidence type="ECO:0000256" key="16">
    <source>
        <dbReference type="NCBIfam" id="TIGR01389"/>
    </source>
</evidence>
<dbReference type="Pfam" id="PF09382">
    <property type="entry name" value="RQC"/>
    <property type="match status" value="1"/>
</dbReference>
<evidence type="ECO:0000256" key="10">
    <source>
        <dbReference type="ARBA" id="ARBA00022840"/>
    </source>
</evidence>
<keyword evidence="8 21" id="KW-0347">Helicase</keyword>
<evidence type="ECO:0000256" key="9">
    <source>
        <dbReference type="ARBA" id="ARBA00022833"/>
    </source>
</evidence>
<dbReference type="Pfam" id="PF00270">
    <property type="entry name" value="DEAD"/>
    <property type="match status" value="1"/>
</dbReference>